<feature type="compositionally biased region" description="Polar residues" evidence="1">
    <location>
        <begin position="211"/>
        <end position="221"/>
    </location>
</feature>
<dbReference type="OrthoDB" id="5419608at2759"/>
<feature type="compositionally biased region" description="Polar residues" evidence="1">
    <location>
        <begin position="422"/>
        <end position="435"/>
    </location>
</feature>
<feature type="region of interest" description="Disordered" evidence="1">
    <location>
        <begin position="164"/>
        <end position="260"/>
    </location>
</feature>
<feature type="compositionally biased region" description="Basic and acidic residues" evidence="1">
    <location>
        <begin position="321"/>
        <end position="333"/>
    </location>
</feature>
<feature type="transmembrane region" description="Helical" evidence="2">
    <location>
        <begin position="269"/>
        <end position="293"/>
    </location>
</feature>
<reference evidence="4" key="1">
    <citation type="journal article" date="2020" name="Stud. Mycol.">
        <title>101 Dothideomycetes genomes: A test case for predicting lifestyles and emergence of pathogens.</title>
        <authorList>
            <person name="Haridas S."/>
            <person name="Albert R."/>
            <person name="Binder M."/>
            <person name="Bloem J."/>
            <person name="LaButti K."/>
            <person name="Salamov A."/>
            <person name="Andreopoulos B."/>
            <person name="Baker S."/>
            <person name="Barry K."/>
            <person name="Bills G."/>
            <person name="Bluhm B."/>
            <person name="Cannon C."/>
            <person name="Castanera R."/>
            <person name="Culley D."/>
            <person name="Daum C."/>
            <person name="Ezra D."/>
            <person name="Gonzalez J."/>
            <person name="Henrissat B."/>
            <person name="Kuo A."/>
            <person name="Liang C."/>
            <person name="Lipzen A."/>
            <person name="Lutzoni F."/>
            <person name="Magnuson J."/>
            <person name="Mondo S."/>
            <person name="Nolan M."/>
            <person name="Ohm R."/>
            <person name="Pangilinan J."/>
            <person name="Park H.-J."/>
            <person name="Ramirez L."/>
            <person name="Alfaro M."/>
            <person name="Sun H."/>
            <person name="Tritt A."/>
            <person name="Yoshinaga Y."/>
            <person name="Zwiers L.-H."/>
            <person name="Turgeon B."/>
            <person name="Goodwin S."/>
            <person name="Spatafora J."/>
            <person name="Crous P."/>
            <person name="Grigoriev I."/>
        </authorList>
    </citation>
    <scope>NUCLEOTIDE SEQUENCE [LARGE SCALE GENOMIC DNA]</scope>
    <source>
        <strain evidence="4">CBS 304.66</strain>
    </source>
</reference>
<evidence type="ECO:0000256" key="1">
    <source>
        <dbReference type="SAM" id="MobiDB-lite"/>
    </source>
</evidence>
<name>A0A9P4K8C3_9PLEO</name>
<gene>
    <name evidence="3" type="ORF">CC78DRAFT_581711</name>
</gene>
<dbReference type="EMBL" id="ML986629">
    <property type="protein sequence ID" value="KAF2263147.1"/>
    <property type="molecule type" value="Genomic_DNA"/>
</dbReference>
<protein>
    <submittedName>
        <fullName evidence="3">Uncharacterized protein</fullName>
    </submittedName>
</protein>
<dbReference type="AlphaFoldDB" id="A0A9P4K8C3"/>
<feature type="compositionally biased region" description="Low complexity" evidence="1">
    <location>
        <begin position="475"/>
        <end position="486"/>
    </location>
</feature>
<feature type="compositionally biased region" description="Polar residues" evidence="1">
    <location>
        <begin position="244"/>
        <end position="260"/>
    </location>
</feature>
<evidence type="ECO:0000313" key="3">
    <source>
        <dbReference type="EMBL" id="KAF2263147.1"/>
    </source>
</evidence>
<evidence type="ECO:0000313" key="4">
    <source>
        <dbReference type="Proteomes" id="UP000800093"/>
    </source>
</evidence>
<comment type="caution">
    <text evidence="3">The sequence shown here is derived from an EMBL/GenBank/DDBJ whole genome shotgun (WGS) entry which is preliminary data.</text>
</comment>
<accession>A0A9P4K8C3</accession>
<keyword evidence="2" id="KW-0472">Membrane</keyword>
<feature type="region of interest" description="Disordered" evidence="1">
    <location>
        <begin position="407"/>
        <end position="491"/>
    </location>
</feature>
<keyword evidence="4" id="KW-1185">Reference proteome</keyword>
<keyword evidence="2" id="KW-1133">Transmembrane helix</keyword>
<evidence type="ECO:0000256" key="2">
    <source>
        <dbReference type="SAM" id="Phobius"/>
    </source>
</evidence>
<feature type="compositionally biased region" description="Low complexity" evidence="1">
    <location>
        <begin position="222"/>
        <end position="236"/>
    </location>
</feature>
<feature type="compositionally biased region" description="Low complexity" evidence="1">
    <location>
        <begin position="182"/>
        <end position="201"/>
    </location>
</feature>
<dbReference type="Proteomes" id="UP000800093">
    <property type="component" value="Unassembled WGS sequence"/>
</dbReference>
<feature type="compositionally biased region" description="Polar residues" evidence="1">
    <location>
        <begin position="454"/>
        <end position="474"/>
    </location>
</feature>
<proteinExistence type="predicted"/>
<organism evidence="3 4">
    <name type="scientific">Lojkania enalia</name>
    <dbReference type="NCBI Taxonomy" id="147567"/>
    <lineage>
        <taxon>Eukaryota</taxon>
        <taxon>Fungi</taxon>
        <taxon>Dikarya</taxon>
        <taxon>Ascomycota</taxon>
        <taxon>Pezizomycotina</taxon>
        <taxon>Dothideomycetes</taxon>
        <taxon>Pleosporomycetidae</taxon>
        <taxon>Pleosporales</taxon>
        <taxon>Pleosporales incertae sedis</taxon>
        <taxon>Lojkania</taxon>
    </lineage>
</organism>
<keyword evidence="2" id="KW-0812">Transmembrane</keyword>
<sequence>MSIREFAIHDKKNGVAFCRTLLLAAQPPIRHEILIATEKIGAVLQAPSVVVTPAPSVESASAMLEKRQSPDAISLAQVLLTAVPESIRQIAATNVPAVSSILWREFLDDRRPEWFNELPWDIQSYLIEQFGPETAAPPPILSSIASADPSMTISDGLGSSVVVSATNGPVETSGMETSQVQETSRVETSQVEETSVVETSQALTKSVIESPPTSQHSGSSDSIESTAFPSSPSSMSTRLAAPSGTPSSTMPAAPTVASNSSGLSRQQKIGIGIGVPFSVLGSAALLFGLCVFLRRRRRKSVDGSVPPSSPGFIPRFAFQEKQGDSSGERRPLRDSNNSLYDLSNMNWDDDVIEPLNNHTMNDSQMASGYQTGNVQGLVMAPALFHTHSSNRARGRRTSYTSLHSVAEVSEPDEMESPVLPRQSPQGKSPTWSTSVVPPLPAAAKIKRKPVASPGEQSPAAQAASQTLLRQTMGESSTSSRSGNHSSETVSPYVSPIEEQHQNNPFRSNHSYVEDYGPEYHHNTYIDVEDGLYGGHTSLSRYPELQKSRTEWPLRNSTRHKRTRSPLWDRVYEG</sequence>
<feature type="compositionally biased region" description="Polar residues" evidence="1">
    <location>
        <begin position="164"/>
        <end position="181"/>
    </location>
</feature>
<feature type="region of interest" description="Disordered" evidence="1">
    <location>
        <begin position="299"/>
        <end position="337"/>
    </location>
</feature>